<dbReference type="GeneID" id="85316678"/>
<dbReference type="AlphaFoldDB" id="A0AA40BFN3"/>
<organism evidence="2 3">
    <name type="scientific">Lasiosphaeria miniovina</name>
    <dbReference type="NCBI Taxonomy" id="1954250"/>
    <lineage>
        <taxon>Eukaryota</taxon>
        <taxon>Fungi</taxon>
        <taxon>Dikarya</taxon>
        <taxon>Ascomycota</taxon>
        <taxon>Pezizomycotina</taxon>
        <taxon>Sordariomycetes</taxon>
        <taxon>Sordariomycetidae</taxon>
        <taxon>Sordariales</taxon>
        <taxon>Lasiosphaeriaceae</taxon>
        <taxon>Lasiosphaeria</taxon>
    </lineage>
</organism>
<dbReference type="Proteomes" id="UP001172101">
    <property type="component" value="Unassembled WGS sequence"/>
</dbReference>
<protein>
    <submittedName>
        <fullName evidence="2">Uncharacterized protein</fullName>
    </submittedName>
</protein>
<keyword evidence="3" id="KW-1185">Reference proteome</keyword>
<evidence type="ECO:0000313" key="2">
    <source>
        <dbReference type="EMBL" id="KAK0733362.1"/>
    </source>
</evidence>
<proteinExistence type="predicted"/>
<accession>A0AA40BFN3</accession>
<dbReference type="RefSeq" id="XP_060302239.1">
    <property type="nucleotide sequence ID" value="XM_060433407.1"/>
</dbReference>
<gene>
    <name evidence="2" type="ORF">B0T26DRAFT_14202</name>
</gene>
<dbReference type="EMBL" id="JAUIRO010000001">
    <property type="protein sequence ID" value="KAK0733362.1"/>
    <property type="molecule type" value="Genomic_DNA"/>
</dbReference>
<evidence type="ECO:0000256" key="1">
    <source>
        <dbReference type="SAM" id="MobiDB-lite"/>
    </source>
</evidence>
<evidence type="ECO:0000313" key="3">
    <source>
        <dbReference type="Proteomes" id="UP001172101"/>
    </source>
</evidence>
<name>A0AA40BFN3_9PEZI</name>
<comment type="caution">
    <text evidence="2">The sequence shown here is derived from an EMBL/GenBank/DDBJ whole genome shotgun (WGS) entry which is preliminary data.</text>
</comment>
<feature type="region of interest" description="Disordered" evidence="1">
    <location>
        <begin position="85"/>
        <end position="106"/>
    </location>
</feature>
<sequence>MKELDSLCLVEILGGIRYGKERGWGMALYLYSLYGRLLLPRCGCEVVCHPEDCRIRKHPRTSSPAGTRLGQQAWNMGSLVEGRRPFGRGASTKNLGPEHGPTWPLGRGRCPGHDTPCSSYLGSGAHPVAVGTEQYEKRGCCGSVNFGALQQEKDMDGAYISSMTLMQPRAILSPSHPLIHHLSASTANPPPCAPPPVRAEIRTVRLSRLLE</sequence>
<reference evidence="2" key="1">
    <citation type="submission" date="2023-06" db="EMBL/GenBank/DDBJ databases">
        <title>Genome-scale phylogeny and comparative genomics of the fungal order Sordariales.</title>
        <authorList>
            <consortium name="Lawrence Berkeley National Laboratory"/>
            <person name="Hensen N."/>
            <person name="Bonometti L."/>
            <person name="Westerberg I."/>
            <person name="Brannstrom I.O."/>
            <person name="Guillou S."/>
            <person name="Cros-Aarteil S."/>
            <person name="Calhoun S."/>
            <person name="Haridas S."/>
            <person name="Kuo A."/>
            <person name="Mondo S."/>
            <person name="Pangilinan J."/>
            <person name="Riley R."/>
            <person name="LaButti K."/>
            <person name="Andreopoulos B."/>
            <person name="Lipzen A."/>
            <person name="Chen C."/>
            <person name="Yanf M."/>
            <person name="Daum C."/>
            <person name="Ng V."/>
            <person name="Clum A."/>
            <person name="Steindorff A."/>
            <person name="Ohm R."/>
            <person name="Martin F."/>
            <person name="Silar P."/>
            <person name="Natvig D."/>
            <person name="Lalanne C."/>
            <person name="Gautier V."/>
            <person name="Ament-velasquez S.L."/>
            <person name="Kruys A."/>
            <person name="Hutchinson M.I."/>
            <person name="Powell A.J."/>
            <person name="Barry K."/>
            <person name="Miller A.N."/>
            <person name="Grigoriev I.V."/>
            <person name="Debuchy R."/>
            <person name="Gladieux P."/>
            <person name="Thoren M.H."/>
            <person name="Johannesson H."/>
        </authorList>
    </citation>
    <scope>NUCLEOTIDE SEQUENCE</scope>
    <source>
        <strain evidence="2">SMH2392-1A</strain>
    </source>
</reference>